<dbReference type="PANTHER" id="PTHR42940">
    <property type="entry name" value="ALCOHOL DEHYDROGENASE 1-RELATED"/>
    <property type="match status" value="1"/>
</dbReference>
<name>A0A6A6BMB8_9PEZI</name>
<dbReference type="GeneID" id="54294066"/>
<dbReference type="GO" id="GO:0046872">
    <property type="term" value="F:metal ion binding"/>
    <property type="evidence" value="ECO:0007669"/>
    <property type="project" value="UniProtKB-KW"/>
</dbReference>
<dbReference type="InterPro" id="IPR013149">
    <property type="entry name" value="ADH-like_C"/>
</dbReference>
<evidence type="ECO:0000256" key="2">
    <source>
        <dbReference type="ARBA" id="ARBA00008072"/>
    </source>
</evidence>
<dbReference type="RefSeq" id="XP_033400530.1">
    <property type="nucleotide sequence ID" value="XM_033536570.1"/>
</dbReference>
<dbReference type="FunFam" id="3.40.50.720:FF:000039">
    <property type="entry name" value="Alcohol dehydrogenase AdhP"/>
    <property type="match status" value="1"/>
</dbReference>
<dbReference type="InterPro" id="IPR013154">
    <property type="entry name" value="ADH-like_N"/>
</dbReference>
<dbReference type="Proteomes" id="UP000799438">
    <property type="component" value="Unassembled WGS sequence"/>
</dbReference>
<dbReference type="SMART" id="SM00829">
    <property type="entry name" value="PKS_ER"/>
    <property type="match status" value="1"/>
</dbReference>
<sequence length="342" mass="36019">MGSPQLPKTYKAIVVEAPNQPLKLKDVELKHPQEGQILVKVAACGVCHADEMVRAGIMGPGPLVPGHEIIGKIVALGPNTSQRWRVGDRVGGAWHGGHDGSCKACNRGFFQACDNQAINGVTKDGGYAEYCLLRSEAAVRIPDDVDAAEYAPFLCAGVTVFNAIRKMHITAGDTVAVQGLGGLGHLALQYARRMGYRVVAVSSSATKRDFALQLGAHDYVDSSKEDVAQALQKIGGAALVVVTAPNKDAVGNAVGGCAAGGKVLVLAPAGEIPVNTVTMIMKGISVCGWPSGHALDSEEAIAFAQHQDVKCMVEKFPLEKAQEAMDHMLSGKVRFRAVLTME</sequence>
<feature type="domain" description="Enoyl reductase (ER)" evidence="7">
    <location>
        <begin position="17"/>
        <end position="339"/>
    </location>
</feature>
<dbReference type="InterPro" id="IPR020843">
    <property type="entry name" value="ER"/>
</dbReference>
<evidence type="ECO:0000259" key="7">
    <source>
        <dbReference type="SMART" id="SM00829"/>
    </source>
</evidence>
<dbReference type="InterPro" id="IPR011032">
    <property type="entry name" value="GroES-like_sf"/>
</dbReference>
<evidence type="ECO:0000313" key="9">
    <source>
        <dbReference type="Proteomes" id="UP000799438"/>
    </source>
</evidence>
<proteinExistence type="inferred from homology"/>
<dbReference type="Pfam" id="PF08240">
    <property type="entry name" value="ADH_N"/>
    <property type="match status" value="1"/>
</dbReference>
<evidence type="ECO:0000256" key="5">
    <source>
        <dbReference type="ARBA" id="ARBA00023002"/>
    </source>
</evidence>
<keyword evidence="3" id="KW-0479">Metal-binding</keyword>
<dbReference type="SUPFAM" id="SSF50129">
    <property type="entry name" value="GroES-like"/>
    <property type="match status" value="1"/>
</dbReference>
<evidence type="ECO:0000256" key="1">
    <source>
        <dbReference type="ARBA" id="ARBA00001947"/>
    </source>
</evidence>
<gene>
    <name evidence="8" type="ORF">K452DRAFT_222700</name>
</gene>
<dbReference type="GO" id="GO:0005737">
    <property type="term" value="C:cytoplasm"/>
    <property type="evidence" value="ECO:0007669"/>
    <property type="project" value="TreeGrafter"/>
</dbReference>
<keyword evidence="4" id="KW-0862">Zinc</keyword>
<dbReference type="GO" id="GO:0004022">
    <property type="term" value="F:alcohol dehydrogenase (NAD+) activity"/>
    <property type="evidence" value="ECO:0007669"/>
    <property type="project" value="TreeGrafter"/>
</dbReference>
<comment type="similarity">
    <text evidence="2">Belongs to the zinc-containing alcohol dehydrogenase family.</text>
</comment>
<dbReference type="SUPFAM" id="SSF51735">
    <property type="entry name" value="NAD(P)-binding Rossmann-fold domains"/>
    <property type="match status" value="1"/>
</dbReference>
<keyword evidence="5" id="KW-0560">Oxidoreductase</keyword>
<reference evidence="8" key="1">
    <citation type="journal article" date="2020" name="Stud. Mycol.">
        <title>101 Dothideomycetes genomes: a test case for predicting lifestyles and emergence of pathogens.</title>
        <authorList>
            <person name="Haridas S."/>
            <person name="Albert R."/>
            <person name="Binder M."/>
            <person name="Bloem J."/>
            <person name="Labutti K."/>
            <person name="Salamov A."/>
            <person name="Andreopoulos B."/>
            <person name="Baker S."/>
            <person name="Barry K."/>
            <person name="Bills G."/>
            <person name="Bluhm B."/>
            <person name="Cannon C."/>
            <person name="Castanera R."/>
            <person name="Culley D."/>
            <person name="Daum C."/>
            <person name="Ezra D."/>
            <person name="Gonzalez J."/>
            <person name="Henrissat B."/>
            <person name="Kuo A."/>
            <person name="Liang C."/>
            <person name="Lipzen A."/>
            <person name="Lutzoni F."/>
            <person name="Magnuson J."/>
            <person name="Mondo S."/>
            <person name="Nolan M."/>
            <person name="Ohm R."/>
            <person name="Pangilinan J."/>
            <person name="Park H.-J."/>
            <person name="Ramirez L."/>
            <person name="Alfaro M."/>
            <person name="Sun H."/>
            <person name="Tritt A."/>
            <person name="Yoshinaga Y."/>
            <person name="Zwiers L.-H."/>
            <person name="Turgeon B."/>
            <person name="Goodwin S."/>
            <person name="Spatafora J."/>
            <person name="Crous P."/>
            <person name="Grigoriev I."/>
        </authorList>
    </citation>
    <scope>NUCLEOTIDE SEQUENCE</scope>
    <source>
        <strain evidence="8">CBS 121167</strain>
    </source>
</reference>
<evidence type="ECO:0000256" key="4">
    <source>
        <dbReference type="ARBA" id="ARBA00022833"/>
    </source>
</evidence>
<dbReference type="PANTHER" id="PTHR42940:SF7">
    <property type="entry name" value="ALCOHOL DEHYDROGENASE-LIKE N-TERMINAL DOMAIN-CONTAINING PROTEIN"/>
    <property type="match status" value="1"/>
</dbReference>
<evidence type="ECO:0000256" key="6">
    <source>
        <dbReference type="ARBA" id="ARBA00023027"/>
    </source>
</evidence>
<organism evidence="8 9">
    <name type="scientific">Aplosporella prunicola CBS 121167</name>
    <dbReference type="NCBI Taxonomy" id="1176127"/>
    <lineage>
        <taxon>Eukaryota</taxon>
        <taxon>Fungi</taxon>
        <taxon>Dikarya</taxon>
        <taxon>Ascomycota</taxon>
        <taxon>Pezizomycotina</taxon>
        <taxon>Dothideomycetes</taxon>
        <taxon>Dothideomycetes incertae sedis</taxon>
        <taxon>Botryosphaeriales</taxon>
        <taxon>Aplosporellaceae</taxon>
        <taxon>Aplosporella</taxon>
    </lineage>
</organism>
<evidence type="ECO:0000313" key="8">
    <source>
        <dbReference type="EMBL" id="KAF2144818.1"/>
    </source>
</evidence>
<dbReference type="AlphaFoldDB" id="A0A6A6BMB8"/>
<keyword evidence="6" id="KW-0520">NAD</keyword>
<dbReference type="EMBL" id="ML995479">
    <property type="protein sequence ID" value="KAF2144818.1"/>
    <property type="molecule type" value="Genomic_DNA"/>
</dbReference>
<dbReference type="OrthoDB" id="1560166at2759"/>
<accession>A0A6A6BMB8</accession>
<evidence type="ECO:0000256" key="3">
    <source>
        <dbReference type="ARBA" id="ARBA00022723"/>
    </source>
</evidence>
<dbReference type="InterPro" id="IPR036291">
    <property type="entry name" value="NAD(P)-bd_dom_sf"/>
</dbReference>
<dbReference type="Gene3D" id="3.40.50.720">
    <property type="entry name" value="NAD(P)-binding Rossmann-like Domain"/>
    <property type="match status" value="1"/>
</dbReference>
<dbReference type="Gene3D" id="3.90.180.10">
    <property type="entry name" value="Medium-chain alcohol dehydrogenases, catalytic domain"/>
    <property type="match status" value="1"/>
</dbReference>
<protein>
    <recommendedName>
        <fullName evidence="7">Enoyl reductase (ER) domain-containing protein</fullName>
    </recommendedName>
</protein>
<dbReference type="Pfam" id="PF00107">
    <property type="entry name" value="ADH_zinc_N"/>
    <property type="match status" value="1"/>
</dbReference>
<keyword evidence="9" id="KW-1185">Reference proteome</keyword>
<comment type="cofactor">
    <cofactor evidence="1">
        <name>Zn(2+)</name>
        <dbReference type="ChEBI" id="CHEBI:29105"/>
    </cofactor>
</comment>
<dbReference type="CDD" id="cd08296">
    <property type="entry name" value="CAD_like"/>
    <property type="match status" value="1"/>
</dbReference>